<organism evidence="2 3">
    <name type="scientific">Acacia crassicarpa</name>
    <name type="common">northern wattle</name>
    <dbReference type="NCBI Taxonomy" id="499986"/>
    <lineage>
        <taxon>Eukaryota</taxon>
        <taxon>Viridiplantae</taxon>
        <taxon>Streptophyta</taxon>
        <taxon>Embryophyta</taxon>
        <taxon>Tracheophyta</taxon>
        <taxon>Spermatophyta</taxon>
        <taxon>Magnoliopsida</taxon>
        <taxon>eudicotyledons</taxon>
        <taxon>Gunneridae</taxon>
        <taxon>Pentapetalae</taxon>
        <taxon>rosids</taxon>
        <taxon>fabids</taxon>
        <taxon>Fabales</taxon>
        <taxon>Fabaceae</taxon>
        <taxon>Caesalpinioideae</taxon>
        <taxon>mimosoid clade</taxon>
        <taxon>Acacieae</taxon>
        <taxon>Acacia</taxon>
    </lineage>
</organism>
<feature type="compositionally biased region" description="Polar residues" evidence="1">
    <location>
        <begin position="91"/>
        <end position="104"/>
    </location>
</feature>
<keyword evidence="3" id="KW-1185">Reference proteome</keyword>
<evidence type="ECO:0000313" key="2">
    <source>
        <dbReference type="EMBL" id="KAK4264602.1"/>
    </source>
</evidence>
<sequence length="122" mass="14272">MEGLLPLIYRAVMKSRTRREYQRLRSVSSPLINRAETYPRSRSQSNLYQFETPDSTQTVTELYADGGNNDHRRRRRHHQRHNSVGDFISGRYSSSQRHTNSASSKPPVRFSSHRRMFSCITA</sequence>
<feature type="compositionally biased region" description="Basic residues" evidence="1">
    <location>
        <begin position="71"/>
        <end position="81"/>
    </location>
</feature>
<feature type="region of interest" description="Disordered" evidence="1">
    <location>
        <begin position="38"/>
        <end position="110"/>
    </location>
</feature>
<evidence type="ECO:0000313" key="3">
    <source>
        <dbReference type="Proteomes" id="UP001293593"/>
    </source>
</evidence>
<name>A0AAE1J988_9FABA</name>
<dbReference type="PANTHER" id="PTHR35485:SF4">
    <property type="entry name" value="EXPRESSED PROTEIN"/>
    <property type="match status" value="1"/>
</dbReference>
<feature type="compositionally biased region" description="Polar residues" evidence="1">
    <location>
        <begin position="40"/>
        <end position="60"/>
    </location>
</feature>
<accession>A0AAE1J988</accession>
<dbReference type="AlphaFoldDB" id="A0AAE1J988"/>
<reference evidence="2" key="1">
    <citation type="submission" date="2023-10" db="EMBL/GenBank/DDBJ databases">
        <title>Chromosome-level genome of the transformable northern wattle, Acacia crassicarpa.</title>
        <authorList>
            <person name="Massaro I."/>
            <person name="Sinha N.R."/>
            <person name="Poethig S."/>
            <person name="Leichty A.R."/>
        </authorList>
    </citation>
    <scope>NUCLEOTIDE SEQUENCE</scope>
    <source>
        <strain evidence="2">Acra3RX</strain>
        <tissue evidence="2">Leaf</tissue>
    </source>
</reference>
<evidence type="ECO:0000256" key="1">
    <source>
        <dbReference type="SAM" id="MobiDB-lite"/>
    </source>
</evidence>
<dbReference type="Proteomes" id="UP001293593">
    <property type="component" value="Unassembled WGS sequence"/>
</dbReference>
<gene>
    <name evidence="2" type="ORF">QN277_025755</name>
</gene>
<comment type="caution">
    <text evidence="2">The sequence shown here is derived from an EMBL/GenBank/DDBJ whole genome shotgun (WGS) entry which is preliminary data.</text>
</comment>
<dbReference type="PANTHER" id="PTHR35485">
    <property type="entry name" value="OS01G0888900 PROTEIN"/>
    <property type="match status" value="1"/>
</dbReference>
<protein>
    <submittedName>
        <fullName evidence="2">Uncharacterized protein</fullName>
    </submittedName>
</protein>
<dbReference type="EMBL" id="JAWXYG010000008">
    <property type="protein sequence ID" value="KAK4264602.1"/>
    <property type="molecule type" value="Genomic_DNA"/>
</dbReference>
<proteinExistence type="predicted"/>